<dbReference type="SUPFAM" id="SSF56672">
    <property type="entry name" value="DNA/RNA polymerases"/>
    <property type="match status" value="1"/>
</dbReference>
<comment type="caution">
    <text evidence="3">The sequence shown here is derived from an EMBL/GenBank/DDBJ whole genome shotgun (WGS) entry which is preliminary data.</text>
</comment>
<evidence type="ECO:0000259" key="2">
    <source>
        <dbReference type="Pfam" id="PF17919"/>
    </source>
</evidence>
<organism evidence="3 4">
    <name type="scientific">Tanacetum coccineum</name>
    <dbReference type="NCBI Taxonomy" id="301880"/>
    <lineage>
        <taxon>Eukaryota</taxon>
        <taxon>Viridiplantae</taxon>
        <taxon>Streptophyta</taxon>
        <taxon>Embryophyta</taxon>
        <taxon>Tracheophyta</taxon>
        <taxon>Spermatophyta</taxon>
        <taxon>Magnoliopsida</taxon>
        <taxon>eudicotyledons</taxon>
        <taxon>Gunneridae</taxon>
        <taxon>Pentapetalae</taxon>
        <taxon>asterids</taxon>
        <taxon>campanulids</taxon>
        <taxon>Asterales</taxon>
        <taxon>Asteraceae</taxon>
        <taxon>Asteroideae</taxon>
        <taxon>Anthemideae</taxon>
        <taxon>Anthemidinae</taxon>
        <taxon>Tanacetum</taxon>
    </lineage>
</organism>
<dbReference type="Gene3D" id="3.30.70.270">
    <property type="match status" value="2"/>
</dbReference>
<dbReference type="InterPro" id="IPR041577">
    <property type="entry name" value="RT_RNaseH_2"/>
</dbReference>
<dbReference type="GO" id="GO:0003964">
    <property type="term" value="F:RNA-directed DNA polymerase activity"/>
    <property type="evidence" value="ECO:0007669"/>
    <property type="project" value="UniProtKB-KW"/>
</dbReference>
<reference evidence="3" key="1">
    <citation type="journal article" date="2022" name="Int. J. Mol. Sci.">
        <title>Draft Genome of Tanacetum Coccineum: Genomic Comparison of Closely Related Tanacetum-Family Plants.</title>
        <authorList>
            <person name="Yamashiro T."/>
            <person name="Shiraishi A."/>
            <person name="Nakayama K."/>
            <person name="Satake H."/>
        </authorList>
    </citation>
    <scope>NUCLEOTIDE SEQUENCE</scope>
</reference>
<dbReference type="PANTHER" id="PTHR37984">
    <property type="entry name" value="PROTEIN CBG26694"/>
    <property type="match status" value="1"/>
</dbReference>
<gene>
    <name evidence="3" type="ORF">Tco_0939994</name>
</gene>
<dbReference type="InterPro" id="IPR050951">
    <property type="entry name" value="Retrovirus_Pol_polyprotein"/>
</dbReference>
<dbReference type="Proteomes" id="UP001151760">
    <property type="component" value="Unassembled WGS sequence"/>
</dbReference>
<protein>
    <submittedName>
        <fullName evidence="3">Reverse transcriptase domain-containing protein</fullName>
    </submittedName>
</protein>
<keyword evidence="3" id="KW-0808">Transferase</keyword>
<name>A0ABQ5DMB9_9ASTR</name>
<dbReference type="Gene3D" id="3.10.10.10">
    <property type="entry name" value="HIV Type 1 Reverse Transcriptase, subunit A, domain 1"/>
    <property type="match status" value="1"/>
</dbReference>
<dbReference type="Pfam" id="PF17919">
    <property type="entry name" value="RT_RNaseH_2"/>
    <property type="match status" value="1"/>
</dbReference>
<feature type="domain" description="Reverse transcriptase/retrotransposon-derived protein RNase H-like" evidence="2">
    <location>
        <begin position="197"/>
        <end position="278"/>
    </location>
</feature>
<proteinExistence type="predicted"/>
<sequence length="442" mass="50475">MEDEFKLSVQPQRRVNPNIKEVVKKEVIKLLDTGLIYPISDSLWVSPVQVVPNKGGMTVVKNEKDELISQQTVTRWITWKPSWTISPSLVVLSTTALKNLEKMLKRCENTNLVLNWEKFQFMVKEGIVLGHKVSGSGIEVDKAKIKAISKLPYPTNVKAIRSFLGHDGFYKRFIKDFSQIACPMTQLLVKDAPFNFSEECILAFDTLKRELTQAPIMIKPDWSLPFEIMCDASDYAVGAVLRQRIDKHFKHIHYASKTINEAQENYTTTEKELLAVEFDIKIPDKKGAKNLAAGHLSRLENPDLGKLTRAKIRDLFSEERLMAISDKNDEPCVLAESYEDVWPEKRQHKFFDNVTTDHPEDIMASPPQQEKSSRSGFTGHISFAMHASWSRSAMHVSELETFHQGMKHLRNTSKSAKYSMYGGLILWDLSPHQTEINMYQSG</sequence>
<evidence type="ECO:0000313" key="4">
    <source>
        <dbReference type="Proteomes" id="UP001151760"/>
    </source>
</evidence>
<keyword evidence="4" id="KW-1185">Reference proteome</keyword>
<keyword evidence="3" id="KW-0548">Nucleotidyltransferase</keyword>
<keyword evidence="3" id="KW-0695">RNA-directed DNA polymerase</keyword>
<dbReference type="EMBL" id="BQNB010015445">
    <property type="protein sequence ID" value="GJT40129.1"/>
    <property type="molecule type" value="Genomic_DNA"/>
</dbReference>
<dbReference type="PANTHER" id="PTHR37984:SF5">
    <property type="entry name" value="PROTEIN NYNRIN-LIKE"/>
    <property type="match status" value="1"/>
</dbReference>
<reference evidence="3" key="2">
    <citation type="submission" date="2022-01" db="EMBL/GenBank/DDBJ databases">
        <authorList>
            <person name="Yamashiro T."/>
            <person name="Shiraishi A."/>
            <person name="Satake H."/>
            <person name="Nakayama K."/>
        </authorList>
    </citation>
    <scope>NUCLEOTIDE SEQUENCE</scope>
</reference>
<dbReference type="InterPro" id="IPR043128">
    <property type="entry name" value="Rev_trsase/Diguanyl_cyclase"/>
</dbReference>
<accession>A0ABQ5DMB9</accession>
<dbReference type="InterPro" id="IPR043502">
    <property type="entry name" value="DNA/RNA_pol_sf"/>
</dbReference>
<keyword evidence="1" id="KW-0511">Multifunctional enzyme</keyword>
<evidence type="ECO:0000313" key="3">
    <source>
        <dbReference type="EMBL" id="GJT40129.1"/>
    </source>
</evidence>
<evidence type="ECO:0000256" key="1">
    <source>
        <dbReference type="ARBA" id="ARBA00023268"/>
    </source>
</evidence>